<gene>
    <name evidence="2" type="ORF">C5O25_10225</name>
</gene>
<evidence type="ECO:0000313" key="3">
    <source>
        <dbReference type="Proteomes" id="UP000244925"/>
    </source>
</evidence>
<evidence type="ECO:0000256" key="1">
    <source>
        <dbReference type="SAM" id="MobiDB-lite"/>
    </source>
</evidence>
<dbReference type="EMBL" id="PUBV01000024">
    <property type="protein sequence ID" value="PWB06456.1"/>
    <property type="molecule type" value="Genomic_DNA"/>
</dbReference>
<sequence length="136" mass="15783">MAKVYESDVDPDDFIRSFREEPSGVSSLKKKPADNTEDKNPETAPVPESPPAVKPRQRSSASKEDEEMFSQRFVRNMSHMRPQMKYLMVEVSPEFVRKIRRILSYENGPSCSVKAYVNNVLAEHFKEFEDIIKKRL</sequence>
<dbReference type="RefSeq" id="WP_107036644.1">
    <property type="nucleotide sequence ID" value="NZ_CP098825.1"/>
</dbReference>
<proteinExistence type="predicted"/>
<evidence type="ECO:0000313" key="2">
    <source>
        <dbReference type="EMBL" id="PWB06456.1"/>
    </source>
</evidence>
<comment type="caution">
    <text evidence="2">The sequence shown here is derived from an EMBL/GenBank/DDBJ whole genome shotgun (WGS) entry which is preliminary data.</text>
</comment>
<accession>A0A2V1IQ42</accession>
<keyword evidence="3" id="KW-1185">Reference proteome</keyword>
<dbReference type="Pfam" id="PF11888">
    <property type="entry name" value="DUF3408"/>
    <property type="match status" value="1"/>
</dbReference>
<name>A0A2V1IQ42_9BACT</name>
<feature type="region of interest" description="Disordered" evidence="1">
    <location>
        <begin position="1"/>
        <end position="70"/>
    </location>
</feature>
<feature type="compositionally biased region" description="Basic and acidic residues" evidence="1">
    <location>
        <begin position="31"/>
        <end position="41"/>
    </location>
</feature>
<dbReference type="InterPro" id="IPR021823">
    <property type="entry name" value="DUF3408"/>
</dbReference>
<dbReference type="GeneID" id="93423615"/>
<organism evidence="2 3">
    <name type="scientific">Paramuribaculum intestinale</name>
    <dbReference type="NCBI Taxonomy" id="2094151"/>
    <lineage>
        <taxon>Bacteria</taxon>
        <taxon>Pseudomonadati</taxon>
        <taxon>Bacteroidota</taxon>
        <taxon>Bacteroidia</taxon>
        <taxon>Bacteroidales</taxon>
        <taxon>Muribaculaceae</taxon>
        <taxon>Paramuribaculum</taxon>
    </lineage>
</organism>
<protein>
    <submittedName>
        <fullName evidence="2">DUF3408 domain-containing protein</fullName>
    </submittedName>
</protein>
<reference evidence="3" key="1">
    <citation type="submission" date="2018-02" db="EMBL/GenBank/DDBJ databases">
        <authorList>
            <person name="Clavel T."/>
            <person name="Strowig T."/>
        </authorList>
    </citation>
    <scope>NUCLEOTIDE SEQUENCE [LARGE SCALE GENOMIC DNA]</scope>
    <source>
        <strain evidence="3">DSM 100764</strain>
    </source>
</reference>
<dbReference type="Proteomes" id="UP000244925">
    <property type="component" value="Unassembled WGS sequence"/>
</dbReference>
<feature type="compositionally biased region" description="Basic and acidic residues" evidence="1">
    <location>
        <begin position="13"/>
        <end position="22"/>
    </location>
</feature>
<dbReference type="AlphaFoldDB" id="A0A2V1IQ42"/>